<dbReference type="EMBL" id="FOHX01000028">
    <property type="protein sequence ID" value="SEU47081.1"/>
    <property type="molecule type" value="Genomic_DNA"/>
</dbReference>
<feature type="transmembrane region" description="Helical" evidence="1">
    <location>
        <begin position="380"/>
        <end position="404"/>
    </location>
</feature>
<evidence type="ECO:0000313" key="2">
    <source>
        <dbReference type="EMBL" id="SEU47081.1"/>
    </source>
</evidence>
<feature type="transmembrane region" description="Helical" evidence="1">
    <location>
        <begin position="155"/>
        <end position="188"/>
    </location>
</feature>
<organism evidence="2 3">
    <name type="scientific">Nonomuraea wenchangensis</name>
    <dbReference type="NCBI Taxonomy" id="568860"/>
    <lineage>
        <taxon>Bacteria</taxon>
        <taxon>Bacillati</taxon>
        <taxon>Actinomycetota</taxon>
        <taxon>Actinomycetes</taxon>
        <taxon>Streptosporangiales</taxon>
        <taxon>Streptosporangiaceae</taxon>
        <taxon>Nonomuraea</taxon>
    </lineage>
</organism>
<feature type="transmembrane region" description="Helical" evidence="1">
    <location>
        <begin position="456"/>
        <end position="474"/>
    </location>
</feature>
<accession>A0A1I0LUA5</accession>
<feature type="transmembrane region" description="Helical" evidence="1">
    <location>
        <begin position="208"/>
        <end position="226"/>
    </location>
</feature>
<evidence type="ECO:0000256" key="1">
    <source>
        <dbReference type="SAM" id="Phobius"/>
    </source>
</evidence>
<dbReference type="Proteomes" id="UP000199361">
    <property type="component" value="Unassembled WGS sequence"/>
</dbReference>
<keyword evidence="3" id="KW-1185">Reference proteome</keyword>
<sequence>MTRRERRVMTRRPAALLALELRTQWRQGVPAAVLGLAAFWSALLVLLPVGAARVATPYLLFVEVVTVGTLFAGALTVTDRSTGAAAALAVSPARPWERIAARSAPLAGLTTLGALPVMIAGGRAGQIGAGLPSIALSGLLLLAVAAGIAARKDEFVGFMVALAGPVALLLAVPLAVSVGLLNGVVWYATPTTGALMLLRGDAPYPTGLLLGYLAVWAAAALGYATWRLRAGQDVAPGPAAVHVRALPDRPRWLVFPRADLRNITRDTMLAAVALSPLLLALALRFGYPPLAGWLRSTGGPDLTSYEPVLAMLAVAVHLPVSFGMTGALIVLDDLEDGTLAVVRTSPLGVPRYLAYRLAAVTLLSAAGLAVAAPLSGLVPASATGALVLAVPLGPLVTLATLAVARSRVQGATADKVLALPVYLPVAAWWLSGPAGWALAPLPTYWIVRSWTGADPLHLLGGLACLTAWLIPLAYRVSRRLG</sequence>
<gene>
    <name evidence="2" type="ORF">SAMN05421811_12815</name>
</gene>
<feature type="transmembrane region" description="Helical" evidence="1">
    <location>
        <begin position="99"/>
        <end position="121"/>
    </location>
</feature>
<proteinExistence type="predicted"/>
<keyword evidence="1" id="KW-1133">Transmembrane helix</keyword>
<dbReference type="RefSeq" id="WP_245775473.1">
    <property type="nucleotide sequence ID" value="NZ_FOHX01000028.1"/>
</dbReference>
<keyword evidence="1" id="KW-0472">Membrane</keyword>
<dbReference type="STRING" id="568860.SAMN05421811_12815"/>
<keyword evidence="1" id="KW-0812">Transmembrane</keyword>
<feature type="transmembrane region" description="Helical" evidence="1">
    <location>
        <begin position="31"/>
        <end position="52"/>
    </location>
</feature>
<feature type="transmembrane region" description="Helical" evidence="1">
    <location>
        <begin position="267"/>
        <end position="287"/>
    </location>
</feature>
<reference evidence="2 3" key="1">
    <citation type="submission" date="2016-10" db="EMBL/GenBank/DDBJ databases">
        <authorList>
            <person name="de Groot N.N."/>
        </authorList>
    </citation>
    <scope>NUCLEOTIDE SEQUENCE [LARGE SCALE GENOMIC DNA]</scope>
    <source>
        <strain evidence="2 3">CGMCC 4.5598</strain>
    </source>
</reference>
<name>A0A1I0LUA5_9ACTN</name>
<feature type="transmembrane region" description="Helical" evidence="1">
    <location>
        <begin position="416"/>
        <end position="436"/>
    </location>
</feature>
<feature type="transmembrane region" description="Helical" evidence="1">
    <location>
        <begin position="352"/>
        <end position="374"/>
    </location>
</feature>
<dbReference type="AlphaFoldDB" id="A0A1I0LUA5"/>
<feature type="transmembrane region" description="Helical" evidence="1">
    <location>
        <begin position="127"/>
        <end position="148"/>
    </location>
</feature>
<evidence type="ECO:0000313" key="3">
    <source>
        <dbReference type="Proteomes" id="UP000199361"/>
    </source>
</evidence>
<feature type="transmembrane region" description="Helical" evidence="1">
    <location>
        <begin position="307"/>
        <end position="331"/>
    </location>
</feature>
<feature type="transmembrane region" description="Helical" evidence="1">
    <location>
        <begin position="58"/>
        <end position="78"/>
    </location>
</feature>
<protein>
    <submittedName>
        <fullName evidence="2">Fluoroquinolone transport system permease protein</fullName>
    </submittedName>
</protein>